<organism evidence="1 2">
    <name type="scientific">Saccharomonospora cyanea NA-134</name>
    <dbReference type="NCBI Taxonomy" id="882082"/>
    <lineage>
        <taxon>Bacteria</taxon>
        <taxon>Bacillati</taxon>
        <taxon>Actinomycetota</taxon>
        <taxon>Actinomycetes</taxon>
        <taxon>Pseudonocardiales</taxon>
        <taxon>Pseudonocardiaceae</taxon>
        <taxon>Saccharomonospora</taxon>
    </lineage>
</organism>
<dbReference type="AlphaFoldDB" id="H5XG32"/>
<dbReference type="Proteomes" id="UP000002791">
    <property type="component" value="Chromosome"/>
</dbReference>
<dbReference type="EMBL" id="CM001440">
    <property type="protein sequence ID" value="EHR62614.1"/>
    <property type="molecule type" value="Genomic_DNA"/>
</dbReference>
<keyword evidence="2" id="KW-1185">Reference proteome</keyword>
<proteinExistence type="predicted"/>
<dbReference type="HOGENOM" id="CLU_171108_1_0_11"/>
<gene>
    <name evidence="1" type="ORF">SaccyDRAFT_3787</name>
</gene>
<accession>H5XG32</accession>
<protein>
    <submittedName>
        <fullName evidence="1">Uncharacterized protein</fullName>
    </submittedName>
</protein>
<evidence type="ECO:0000313" key="1">
    <source>
        <dbReference type="EMBL" id="EHR62614.1"/>
    </source>
</evidence>
<dbReference type="OrthoDB" id="3557068at2"/>
<sequence length="77" mass="8326">MIERDRALLARAANVNRSFGEIVVELMIRQDGGQLPAGPLREVGELLAGLGREFIDRAAEIDAHPVIDAESYSAAHS</sequence>
<reference evidence="1 2" key="1">
    <citation type="submission" date="2011-11" db="EMBL/GenBank/DDBJ databases">
        <title>The Noncontiguous Finished sequence of Saccharomonospora cyanea NA-134.</title>
        <authorList>
            <consortium name="US DOE Joint Genome Institute"/>
            <person name="Lucas S."/>
            <person name="Han J."/>
            <person name="Lapidus A."/>
            <person name="Cheng J.-F."/>
            <person name="Goodwin L."/>
            <person name="Pitluck S."/>
            <person name="Peters L."/>
            <person name="Ovchinnikova G."/>
            <person name="Lu M."/>
            <person name="Detter J.C."/>
            <person name="Han C."/>
            <person name="Tapia R."/>
            <person name="Land M."/>
            <person name="Hauser L."/>
            <person name="Kyrpides N."/>
            <person name="Ivanova N."/>
            <person name="Pagani I."/>
            <person name="Brambilla E.-M."/>
            <person name="Klenk H.-P."/>
            <person name="Woyke T."/>
        </authorList>
    </citation>
    <scope>NUCLEOTIDE SEQUENCE [LARGE SCALE GENOMIC DNA]</scope>
    <source>
        <strain evidence="1 2">NA-134</strain>
    </source>
</reference>
<evidence type="ECO:0000313" key="2">
    <source>
        <dbReference type="Proteomes" id="UP000002791"/>
    </source>
</evidence>
<name>H5XG32_9PSEU</name>
<dbReference type="RefSeq" id="WP_005458510.1">
    <property type="nucleotide sequence ID" value="NZ_CM001440.1"/>
</dbReference>